<evidence type="ECO:0000313" key="1">
    <source>
        <dbReference type="EMBL" id="MPY36719.1"/>
    </source>
</evidence>
<reference evidence="1 2" key="1">
    <citation type="submission" date="2019-07" db="EMBL/GenBank/DDBJ databases">
        <title>New species of Amycolatopsis and Streptomyces.</title>
        <authorList>
            <person name="Duangmal K."/>
            <person name="Teo W.F.A."/>
            <person name="Lipun K."/>
        </authorList>
    </citation>
    <scope>NUCLEOTIDE SEQUENCE [LARGE SCALE GENOMIC DNA]</scope>
    <source>
        <strain evidence="1 2">NBRC 109810</strain>
    </source>
</reference>
<organism evidence="1 2">
    <name type="scientific">Streptomyces adustus</name>
    <dbReference type="NCBI Taxonomy" id="1609272"/>
    <lineage>
        <taxon>Bacteria</taxon>
        <taxon>Bacillati</taxon>
        <taxon>Actinomycetota</taxon>
        <taxon>Actinomycetes</taxon>
        <taxon>Kitasatosporales</taxon>
        <taxon>Streptomycetaceae</taxon>
        <taxon>Streptomyces</taxon>
    </lineage>
</organism>
<proteinExistence type="predicted"/>
<dbReference type="OrthoDB" id="4335432at2"/>
<dbReference type="RefSeq" id="WP_152894347.1">
    <property type="nucleotide sequence ID" value="NZ_VJZD01000244.1"/>
</dbReference>
<evidence type="ECO:0000313" key="2">
    <source>
        <dbReference type="Proteomes" id="UP000325849"/>
    </source>
</evidence>
<name>A0A5N8VNY2_9ACTN</name>
<dbReference type="AlphaFoldDB" id="A0A5N8VNY2"/>
<gene>
    <name evidence="1" type="ORF">FNH09_37530</name>
</gene>
<protein>
    <submittedName>
        <fullName evidence="1">Uncharacterized protein</fullName>
    </submittedName>
</protein>
<dbReference type="EMBL" id="VJZD01000244">
    <property type="protein sequence ID" value="MPY36719.1"/>
    <property type="molecule type" value="Genomic_DNA"/>
</dbReference>
<accession>A0A5N8VNY2</accession>
<sequence length="62" mass="6540">MADSISCTTTTDEAHRSLGQHLLAIVREQDARIPAEGRAPRTVAEMRARLAAAGATHGEVTA</sequence>
<dbReference type="Proteomes" id="UP000325849">
    <property type="component" value="Unassembled WGS sequence"/>
</dbReference>
<comment type="caution">
    <text evidence="1">The sequence shown here is derived from an EMBL/GenBank/DDBJ whole genome shotgun (WGS) entry which is preliminary data.</text>
</comment>
<keyword evidence="2" id="KW-1185">Reference proteome</keyword>